<keyword evidence="7 9" id="KW-0460">Magnesium</keyword>
<evidence type="ECO:0000256" key="7">
    <source>
        <dbReference type="ARBA" id="ARBA00022842"/>
    </source>
</evidence>
<organism evidence="11 12">
    <name type="scientific">Helicobacter cinaedi CCUG 18818 = ATCC BAA-847</name>
    <dbReference type="NCBI Taxonomy" id="537971"/>
    <lineage>
        <taxon>Bacteria</taxon>
        <taxon>Pseudomonadati</taxon>
        <taxon>Campylobacterota</taxon>
        <taxon>Epsilonproteobacteria</taxon>
        <taxon>Campylobacterales</taxon>
        <taxon>Helicobacteraceae</taxon>
        <taxon>Helicobacter</taxon>
    </lineage>
</organism>
<evidence type="ECO:0000256" key="5">
    <source>
        <dbReference type="ARBA" id="ARBA00022759"/>
    </source>
</evidence>
<evidence type="ECO:0000256" key="10">
    <source>
        <dbReference type="SAM" id="MobiDB-lite"/>
    </source>
</evidence>
<dbReference type="RefSeq" id="WP_002957400.1">
    <property type="nucleotide sequence ID" value="NZ_BEZM01000146.1"/>
</dbReference>
<dbReference type="InterPro" id="IPR019199">
    <property type="entry name" value="Virulence_VapD/CRISPR_Cas2"/>
</dbReference>
<keyword evidence="12" id="KW-1185">Reference proteome</keyword>
<protein>
    <recommendedName>
        <fullName evidence="9">CRISPR-associated endoribonuclease Cas2</fullName>
        <ecNumber evidence="9">3.1.-.-</ecNumber>
    </recommendedName>
</protein>
<sequence>MRILLMFDVPTKTKKEQKQATRFRNELIKLGFFMMQFSVYMKICKGLSSAKSSLNVVKKVLPPYGNVRALIITERQFDNIEILLGNPSFNENVNEDKNLVLFDFDENAGDYRYGMEYQKQEELNTTTTQPKQKIKNRQPSLFEF</sequence>
<evidence type="ECO:0000256" key="8">
    <source>
        <dbReference type="ARBA" id="ARBA00023118"/>
    </source>
</evidence>
<dbReference type="Pfam" id="PF09827">
    <property type="entry name" value="CRISPR_Cas2"/>
    <property type="match status" value="1"/>
</dbReference>
<evidence type="ECO:0000256" key="2">
    <source>
        <dbReference type="ARBA" id="ARBA00009959"/>
    </source>
</evidence>
<reference evidence="12" key="1">
    <citation type="journal article" date="2014" name="Genome Announc.">
        <title>Draft genome sequences of six enterohepatic helicobacter species isolated from humans and one from rhesus macaques.</title>
        <authorList>
            <person name="Shen Z."/>
            <person name="Sheh A."/>
            <person name="Young S.K."/>
            <person name="Abouelliel A."/>
            <person name="Ward D.V."/>
            <person name="Earl A.M."/>
            <person name="Fox J.G."/>
        </authorList>
    </citation>
    <scope>NUCLEOTIDE SEQUENCE [LARGE SCALE GENOMIC DNA]</scope>
    <source>
        <strain evidence="12">CCUG 18818</strain>
    </source>
</reference>
<dbReference type="SUPFAM" id="SSF143430">
    <property type="entry name" value="TTP0101/SSO1404-like"/>
    <property type="match status" value="1"/>
</dbReference>
<dbReference type="EMBL" id="DS990394">
    <property type="protein sequence ID" value="EFR47512.1"/>
    <property type="molecule type" value="Genomic_DNA"/>
</dbReference>
<gene>
    <name evidence="9 11" type="primary">cas2</name>
    <name evidence="11" type="ORF">HCCG_02060</name>
</gene>
<evidence type="ECO:0000256" key="1">
    <source>
        <dbReference type="ARBA" id="ARBA00001946"/>
    </source>
</evidence>
<evidence type="ECO:0000313" key="12">
    <source>
        <dbReference type="Proteomes" id="UP000005755"/>
    </source>
</evidence>
<keyword evidence="8 9" id="KW-0051">Antiviral defense</keyword>
<evidence type="ECO:0000313" key="11">
    <source>
        <dbReference type="EMBL" id="EFR47512.1"/>
    </source>
</evidence>
<accession>A0ABN0BCY2</accession>
<comment type="subunit">
    <text evidence="9">Homodimer, forms a heterotetramer with a Cas1 homodimer.</text>
</comment>
<evidence type="ECO:0000256" key="6">
    <source>
        <dbReference type="ARBA" id="ARBA00022801"/>
    </source>
</evidence>
<keyword evidence="5 9" id="KW-0255">Endonuclease</keyword>
<dbReference type="NCBIfam" id="TIGR01573">
    <property type="entry name" value="cas2"/>
    <property type="match status" value="1"/>
</dbReference>
<feature type="region of interest" description="Disordered" evidence="10">
    <location>
        <begin position="122"/>
        <end position="144"/>
    </location>
</feature>
<feature type="binding site" evidence="9">
    <location>
        <position position="8"/>
    </location>
    <ligand>
        <name>Mg(2+)</name>
        <dbReference type="ChEBI" id="CHEBI:18420"/>
        <note>catalytic</note>
    </ligand>
</feature>
<comment type="function">
    <text evidence="9">CRISPR (clustered regularly interspaced short palindromic repeat), is an adaptive immune system that provides protection against mobile genetic elements (viruses, transposable elements and conjugative plasmids). CRISPR clusters contain sequences complementary to antecedent mobile elements and target invading nucleic acids. CRISPR clusters are transcribed and processed into CRISPR RNA (crRNA). Functions as a ssRNA-specific endoribonuclease. Involved in the integration of spacer DNA into the CRISPR cassette.</text>
</comment>
<evidence type="ECO:0000256" key="9">
    <source>
        <dbReference type="HAMAP-Rule" id="MF_01471"/>
    </source>
</evidence>
<proteinExistence type="inferred from homology"/>
<evidence type="ECO:0000256" key="4">
    <source>
        <dbReference type="ARBA" id="ARBA00022723"/>
    </source>
</evidence>
<comment type="similarity">
    <text evidence="2 9">Belongs to the CRISPR-associated endoribonuclease Cas2 protein family.</text>
</comment>
<dbReference type="InterPro" id="IPR021127">
    <property type="entry name" value="CRISPR_associated_Cas2"/>
</dbReference>
<dbReference type="HAMAP" id="MF_01471">
    <property type="entry name" value="Cas2"/>
    <property type="match status" value="1"/>
</dbReference>
<keyword evidence="4 9" id="KW-0479">Metal-binding</keyword>
<dbReference type="CDD" id="cd09638">
    <property type="entry name" value="Cas2_I_II_III"/>
    <property type="match status" value="1"/>
</dbReference>
<name>A0ABN0BCY2_9HELI</name>
<keyword evidence="6 9" id="KW-0378">Hydrolase</keyword>
<evidence type="ECO:0000256" key="3">
    <source>
        <dbReference type="ARBA" id="ARBA00022722"/>
    </source>
</evidence>
<comment type="cofactor">
    <cofactor evidence="1 9">
        <name>Mg(2+)</name>
        <dbReference type="ChEBI" id="CHEBI:18420"/>
    </cofactor>
</comment>
<keyword evidence="3 9" id="KW-0540">Nuclease</keyword>
<dbReference type="Proteomes" id="UP000005755">
    <property type="component" value="Unassembled WGS sequence"/>
</dbReference>
<dbReference type="EC" id="3.1.-.-" evidence="9"/>